<evidence type="ECO:0000256" key="15">
    <source>
        <dbReference type="PIRSR" id="PIRSR006769-1"/>
    </source>
</evidence>
<feature type="binding site" evidence="16">
    <location>
        <position position="198"/>
    </location>
    <ligand>
        <name>substrate</name>
    </ligand>
</feature>
<dbReference type="Pfam" id="PF00383">
    <property type="entry name" value="dCMP_cyt_deam_1"/>
    <property type="match status" value="1"/>
</dbReference>
<dbReference type="RefSeq" id="WP_170152722.1">
    <property type="nucleotide sequence ID" value="NZ_RKRK01000002.1"/>
</dbReference>
<evidence type="ECO:0000256" key="12">
    <source>
        <dbReference type="ARBA" id="ARBA00049861"/>
    </source>
</evidence>
<evidence type="ECO:0000256" key="8">
    <source>
        <dbReference type="ARBA" id="ARBA00022833"/>
    </source>
</evidence>
<comment type="caution">
    <text evidence="19">The sequence shown here is derived from an EMBL/GenBank/DDBJ whole genome shotgun (WGS) entry which is preliminary data.</text>
</comment>
<evidence type="ECO:0000256" key="6">
    <source>
        <dbReference type="ARBA" id="ARBA00022619"/>
    </source>
</evidence>
<feature type="binding site" evidence="16">
    <location>
        <position position="178"/>
    </location>
    <ligand>
        <name>substrate</name>
    </ligand>
</feature>
<dbReference type="PIRSF" id="PIRSF006769">
    <property type="entry name" value="RibD"/>
    <property type="match status" value="1"/>
</dbReference>
<comment type="catalytic activity">
    <reaction evidence="12 14">
        <text>5-amino-6-(5-phospho-D-ribitylamino)uracil + NADP(+) = 5-amino-6-(5-phospho-D-ribosylamino)uracil + NADPH + H(+)</text>
        <dbReference type="Rhea" id="RHEA:17845"/>
        <dbReference type="ChEBI" id="CHEBI:15378"/>
        <dbReference type="ChEBI" id="CHEBI:57783"/>
        <dbReference type="ChEBI" id="CHEBI:58349"/>
        <dbReference type="ChEBI" id="CHEBI:58421"/>
        <dbReference type="ChEBI" id="CHEBI:58453"/>
        <dbReference type="EC" id="1.1.1.193"/>
    </reaction>
</comment>
<feature type="binding site" evidence="16">
    <location>
        <position position="194"/>
    </location>
    <ligand>
        <name>NADP(+)</name>
        <dbReference type="ChEBI" id="CHEBI:58349"/>
    </ligand>
</feature>
<dbReference type="PANTHER" id="PTHR38011:SF7">
    <property type="entry name" value="2,5-DIAMINO-6-RIBOSYLAMINO-4(3H)-PYRIMIDINONE 5'-PHOSPHATE REDUCTASE"/>
    <property type="match status" value="1"/>
</dbReference>
<reference evidence="19 20" key="1">
    <citation type="submission" date="2018-11" db="EMBL/GenBank/DDBJ databases">
        <title>Genomic Encyclopedia of Type Strains, Phase IV (KMG-IV): sequencing the most valuable type-strain genomes for metagenomic binning, comparative biology and taxonomic classification.</title>
        <authorList>
            <person name="Goeker M."/>
        </authorList>
    </citation>
    <scope>NUCLEOTIDE SEQUENCE [LARGE SCALE GENOMIC DNA]</scope>
    <source>
        <strain evidence="19 20">DSM 29158</strain>
    </source>
</reference>
<accession>A0A3N5BLC6</accession>
<comment type="function">
    <text evidence="1 14">Converts 2,5-diamino-6-(ribosylamino)-4(3h)-pyrimidinone 5'-phosphate into 5-amino-6-(ribosylamino)-2,4(1h,3h)-pyrimidinedione 5'-phosphate.</text>
</comment>
<feature type="active site" description="Proton donor" evidence="15">
    <location>
        <position position="49"/>
    </location>
</feature>
<dbReference type="InterPro" id="IPR002125">
    <property type="entry name" value="CMP_dCMP_dom"/>
</dbReference>
<keyword evidence="10 14" id="KW-0560">Oxidoreductase</keyword>
<comment type="pathway">
    <text evidence="3 14">Cofactor biosynthesis; riboflavin biosynthesis; 5-amino-6-(D-ribitylamino)uracil from GTP: step 3/4.</text>
</comment>
<keyword evidence="11" id="KW-0511">Multifunctional enzyme</keyword>
<keyword evidence="20" id="KW-1185">Reference proteome</keyword>
<feature type="binding site" evidence="17">
    <location>
        <position position="72"/>
    </location>
    <ligand>
        <name>Zn(2+)</name>
        <dbReference type="ChEBI" id="CHEBI:29105"/>
        <note>catalytic</note>
    </ligand>
</feature>
<evidence type="ECO:0000256" key="7">
    <source>
        <dbReference type="ARBA" id="ARBA00022723"/>
    </source>
</evidence>
<dbReference type="InterPro" id="IPR002734">
    <property type="entry name" value="RibDG_C"/>
</dbReference>
<dbReference type="Pfam" id="PF01872">
    <property type="entry name" value="RibD_C"/>
    <property type="match status" value="1"/>
</dbReference>
<dbReference type="InterPro" id="IPR016193">
    <property type="entry name" value="Cytidine_deaminase-like"/>
</dbReference>
<dbReference type="SUPFAM" id="SSF53927">
    <property type="entry name" value="Cytidine deaminase-like"/>
    <property type="match status" value="1"/>
</dbReference>
<keyword evidence="9 14" id="KW-0521">NADP</keyword>
<keyword evidence="8 14" id="KW-0862">Zinc</keyword>
<dbReference type="NCBIfam" id="TIGR00326">
    <property type="entry name" value="eubact_ribD"/>
    <property type="match status" value="1"/>
</dbReference>
<feature type="binding site" evidence="16">
    <location>
        <position position="190"/>
    </location>
    <ligand>
        <name>NADP(+)</name>
        <dbReference type="ChEBI" id="CHEBI:58349"/>
    </ligand>
</feature>
<evidence type="ECO:0000256" key="14">
    <source>
        <dbReference type="PIRNR" id="PIRNR006769"/>
    </source>
</evidence>
<keyword evidence="6 14" id="KW-0686">Riboflavin biosynthesis</keyword>
<feature type="binding site" evidence="16">
    <location>
        <position position="164"/>
    </location>
    <ligand>
        <name>NADP(+)</name>
        <dbReference type="ChEBI" id="CHEBI:58349"/>
    </ligand>
</feature>
<dbReference type="CDD" id="cd01284">
    <property type="entry name" value="Riboflavin_deaminase-reductase"/>
    <property type="match status" value="1"/>
</dbReference>
<dbReference type="PANTHER" id="PTHR38011">
    <property type="entry name" value="DIHYDROFOLATE REDUCTASE FAMILY PROTEIN (AFU_ORTHOLOGUE AFUA_8G06820)"/>
    <property type="match status" value="1"/>
</dbReference>
<feature type="domain" description="CMP/dCMP-type deaminase" evidence="18">
    <location>
        <begin position="1"/>
        <end position="117"/>
    </location>
</feature>
<feature type="binding site" evidence="17">
    <location>
        <position position="81"/>
    </location>
    <ligand>
        <name>Zn(2+)</name>
        <dbReference type="ChEBI" id="CHEBI:29105"/>
        <note>catalytic</note>
    </ligand>
</feature>
<feature type="binding site" evidence="16">
    <location>
        <position position="148"/>
    </location>
    <ligand>
        <name>NADP(+)</name>
        <dbReference type="ChEBI" id="CHEBI:58349"/>
    </ligand>
</feature>
<evidence type="ECO:0000256" key="13">
    <source>
        <dbReference type="ARBA" id="ARBA00049886"/>
    </source>
</evidence>
<evidence type="ECO:0000256" key="5">
    <source>
        <dbReference type="ARBA" id="ARBA00007417"/>
    </source>
</evidence>
<evidence type="ECO:0000256" key="1">
    <source>
        <dbReference type="ARBA" id="ARBA00002151"/>
    </source>
</evidence>
<comment type="similarity">
    <text evidence="5 14">In the C-terminal section; belongs to the HTP reductase family.</text>
</comment>
<evidence type="ECO:0000256" key="2">
    <source>
        <dbReference type="ARBA" id="ARBA00004882"/>
    </source>
</evidence>
<evidence type="ECO:0000256" key="11">
    <source>
        <dbReference type="ARBA" id="ARBA00023268"/>
    </source>
</evidence>
<dbReference type="PROSITE" id="PS51747">
    <property type="entry name" value="CYT_DCMP_DEAMINASES_2"/>
    <property type="match status" value="1"/>
</dbReference>
<dbReference type="Proteomes" id="UP000277108">
    <property type="component" value="Unassembled WGS sequence"/>
</dbReference>
<evidence type="ECO:0000313" key="19">
    <source>
        <dbReference type="EMBL" id="RPF57419.1"/>
    </source>
</evidence>
<dbReference type="InterPro" id="IPR024072">
    <property type="entry name" value="DHFR-like_dom_sf"/>
</dbReference>
<dbReference type="InterPro" id="IPR050765">
    <property type="entry name" value="Riboflavin_Biosynth_HTPR"/>
</dbReference>
<dbReference type="EMBL" id="RKRK01000002">
    <property type="protein sequence ID" value="RPF57419.1"/>
    <property type="molecule type" value="Genomic_DNA"/>
</dbReference>
<dbReference type="InterPro" id="IPR016192">
    <property type="entry name" value="APOBEC/CMP_deaminase_Zn-bd"/>
</dbReference>
<feature type="binding site" evidence="17">
    <location>
        <position position="47"/>
    </location>
    <ligand>
        <name>Zn(2+)</name>
        <dbReference type="ChEBI" id="CHEBI:29105"/>
        <note>catalytic</note>
    </ligand>
</feature>
<evidence type="ECO:0000256" key="3">
    <source>
        <dbReference type="ARBA" id="ARBA00004910"/>
    </source>
</evidence>
<comment type="pathway">
    <text evidence="2 14">Cofactor biosynthesis; riboflavin biosynthesis; 5-amino-6-(D-ribitylamino)uracil from GTP: step 2/4.</text>
</comment>
<dbReference type="GO" id="GO:0008703">
    <property type="term" value="F:5-amino-6-(5-phosphoribosylamino)uracil reductase activity"/>
    <property type="evidence" value="ECO:0007669"/>
    <property type="project" value="UniProtKB-EC"/>
</dbReference>
<dbReference type="EC" id="1.1.1.193" evidence="14"/>
<evidence type="ECO:0000256" key="4">
    <source>
        <dbReference type="ARBA" id="ARBA00005259"/>
    </source>
</evidence>
<name>A0A3N5BLC6_9BACL</name>
<dbReference type="UniPathway" id="UPA00275">
    <property type="reaction ID" value="UER00401"/>
</dbReference>
<evidence type="ECO:0000259" key="18">
    <source>
        <dbReference type="PROSITE" id="PS51747"/>
    </source>
</evidence>
<feature type="binding site" evidence="16">
    <location>
        <position position="257"/>
    </location>
    <ligand>
        <name>substrate</name>
    </ligand>
</feature>
<evidence type="ECO:0000256" key="10">
    <source>
        <dbReference type="ARBA" id="ARBA00023002"/>
    </source>
</evidence>
<dbReference type="Gene3D" id="3.40.140.10">
    <property type="entry name" value="Cytidine Deaminase, domain 2"/>
    <property type="match status" value="1"/>
</dbReference>
<dbReference type="GO" id="GO:0008270">
    <property type="term" value="F:zinc ion binding"/>
    <property type="evidence" value="ECO:0007669"/>
    <property type="project" value="InterPro"/>
</dbReference>
<comment type="catalytic activity">
    <reaction evidence="13 14">
        <text>2,5-diamino-6-hydroxy-4-(5-phosphoribosylamino)-pyrimidine + H2O + H(+) = 5-amino-6-(5-phospho-D-ribosylamino)uracil + NH4(+)</text>
        <dbReference type="Rhea" id="RHEA:21868"/>
        <dbReference type="ChEBI" id="CHEBI:15377"/>
        <dbReference type="ChEBI" id="CHEBI:15378"/>
        <dbReference type="ChEBI" id="CHEBI:28938"/>
        <dbReference type="ChEBI" id="CHEBI:58453"/>
        <dbReference type="ChEBI" id="CHEBI:58614"/>
        <dbReference type="EC" id="3.5.4.26"/>
    </reaction>
</comment>
<feature type="binding site" evidence="16">
    <location>
        <position position="162"/>
    </location>
    <ligand>
        <name>substrate</name>
    </ligand>
</feature>
<evidence type="ECO:0000256" key="16">
    <source>
        <dbReference type="PIRSR" id="PIRSR006769-2"/>
    </source>
</evidence>
<evidence type="ECO:0000313" key="20">
    <source>
        <dbReference type="Proteomes" id="UP000277108"/>
    </source>
</evidence>
<dbReference type="GO" id="GO:0009231">
    <property type="term" value="P:riboflavin biosynthetic process"/>
    <property type="evidence" value="ECO:0007669"/>
    <property type="project" value="UniProtKB-UniPathway"/>
</dbReference>
<evidence type="ECO:0000256" key="17">
    <source>
        <dbReference type="PIRSR" id="PIRSR006769-3"/>
    </source>
</evidence>
<sequence>MKYLYNALQLAKFVEHQTSTNPAVGCVIVNNGKIVGMGAHLIKGEHHAEVHALKQAGLSASGATLFVTLEPCSHHGKTPPCTQAIIDGGVKEVIYAHRDPNSLVHGHHVLEEANIKTTHMPLAEIELFYHQFDITISKQRPYITIKTAMSIDGKMHLDNFDSSWITSESSRKDVHQLRHQYDAIAVGANTYHYDKPRLNARLDDYGQQPLPIIFTNQPRDILNDQHQHAILVGQYGLNPTTALSDLYNQDISSILIEGGPTLINQLLTQRLFDELIVYIAPKLLGSRHTIYENPHITSMEDIQHLTLFSTEQFESDIKLTYRNEVEPCSLDLSNPQD</sequence>
<comment type="cofactor">
    <cofactor evidence="14 17">
        <name>Zn(2+)</name>
        <dbReference type="ChEBI" id="CHEBI:29105"/>
    </cofactor>
    <text evidence="14 17">Binds 1 zinc ion.</text>
</comment>
<keyword evidence="7 14" id="KW-0479">Metal-binding</keyword>
<dbReference type="EC" id="3.5.4.26" evidence="14"/>
<gene>
    <name evidence="19" type="ORF">EDD62_0037</name>
</gene>
<protein>
    <recommendedName>
        <fullName evidence="14">Riboflavin biosynthesis protein RibD</fullName>
    </recommendedName>
    <domain>
        <recommendedName>
            <fullName evidence="14">Diaminohydroxyphosphoribosylaminopyrimidine deaminase</fullName>
            <shortName evidence="14">DRAP deaminase</shortName>
            <ecNumber evidence="14">3.5.4.26</ecNumber>
        </recommendedName>
        <alternativeName>
            <fullName evidence="14">Riboflavin-specific deaminase</fullName>
        </alternativeName>
    </domain>
    <domain>
        <recommendedName>
            <fullName evidence="14">5-amino-6-(5-phosphoribosylamino)uracil reductase</fullName>
            <ecNumber evidence="14">1.1.1.193</ecNumber>
        </recommendedName>
        <alternativeName>
            <fullName evidence="14">HTP reductase</fullName>
        </alternativeName>
    </domain>
</protein>
<dbReference type="GO" id="GO:0008835">
    <property type="term" value="F:diaminohydroxyphosphoribosylaminopyrimidine deaminase activity"/>
    <property type="evidence" value="ECO:0007669"/>
    <property type="project" value="UniProtKB-EC"/>
</dbReference>
<dbReference type="PROSITE" id="PS00903">
    <property type="entry name" value="CYT_DCMP_DEAMINASES_1"/>
    <property type="match status" value="1"/>
</dbReference>
<evidence type="ECO:0000256" key="9">
    <source>
        <dbReference type="ARBA" id="ARBA00022857"/>
    </source>
</evidence>
<dbReference type="SUPFAM" id="SSF53597">
    <property type="entry name" value="Dihydrofolate reductase-like"/>
    <property type="match status" value="1"/>
</dbReference>
<organism evidence="19 20">
    <name type="scientific">Abyssicoccus albus</name>
    <dbReference type="NCBI Taxonomy" id="1817405"/>
    <lineage>
        <taxon>Bacteria</taxon>
        <taxon>Bacillati</taxon>
        <taxon>Bacillota</taxon>
        <taxon>Bacilli</taxon>
        <taxon>Bacillales</taxon>
        <taxon>Abyssicoccaceae</taxon>
    </lineage>
</organism>
<feature type="binding site" evidence="16">
    <location>
        <position position="201"/>
    </location>
    <ligand>
        <name>substrate</name>
    </ligand>
</feature>
<proteinExistence type="inferred from homology"/>
<dbReference type="AlphaFoldDB" id="A0A3N5BLC6"/>
<dbReference type="Gene3D" id="3.40.430.10">
    <property type="entry name" value="Dihydrofolate Reductase, subunit A"/>
    <property type="match status" value="2"/>
</dbReference>
<dbReference type="InterPro" id="IPR004794">
    <property type="entry name" value="Eubact_RibD"/>
</dbReference>
<keyword evidence="14" id="KW-0378">Hydrolase</keyword>
<comment type="similarity">
    <text evidence="4 14">In the N-terminal section; belongs to the cytidine and deoxycytidylate deaminase family.</text>
</comment>